<dbReference type="GO" id="GO:0042803">
    <property type="term" value="F:protein homodimerization activity"/>
    <property type="evidence" value="ECO:0007669"/>
    <property type="project" value="InterPro"/>
</dbReference>
<sequence length="214" mass="22792">MAEERRVDPGHKQGGATPSGSDAAAPPPKSGDPDPAVGKRQGFAGKVAAGAGGKVQQRVAADVLELEKLRAEVEHLRDQLRLAVADSKNLKRLAQKEVEEARTLSISDFVRDLISSCDNLEASLKNLSDDDNVHAGVRMTWDGLISTLSSHGVTRVSPLGEQFDPRFHKAVTQAVDDNKPAGTVLEVIQAGYIIQTKVLRPALVIVSTTSSEQG</sequence>
<feature type="compositionally biased region" description="Low complexity" evidence="7">
    <location>
        <begin position="41"/>
        <end position="54"/>
    </location>
</feature>
<dbReference type="InterPro" id="IPR000740">
    <property type="entry name" value="GrpE"/>
</dbReference>
<evidence type="ECO:0000256" key="2">
    <source>
        <dbReference type="ARBA" id="ARBA00023016"/>
    </source>
</evidence>
<evidence type="ECO:0000256" key="1">
    <source>
        <dbReference type="ARBA" id="ARBA00009054"/>
    </source>
</evidence>
<dbReference type="SUPFAM" id="SSF58014">
    <property type="entry name" value="Coiled-coil domain of nucleotide exchange factor GrpE"/>
    <property type="match status" value="1"/>
</dbReference>
<dbReference type="Pfam" id="PF01025">
    <property type="entry name" value="GrpE"/>
    <property type="match status" value="1"/>
</dbReference>
<feature type="compositionally biased region" description="Basic and acidic residues" evidence="7">
    <location>
        <begin position="1"/>
        <end position="11"/>
    </location>
</feature>
<dbReference type="STRING" id="574556.ACIS_00013"/>
<accession>D1AT61</accession>
<keyword evidence="2 4" id="KW-0346">Stress response</keyword>
<dbReference type="KEGG" id="acn:ACIS_00013"/>
<reference evidence="8 9" key="1">
    <citation type="journal article" date="2010" name="J. Bacteriol.">
        <title>Complete genome sequence of Anaplasma marginale subsp. centrale.</title>
        <authorList>
            <person name="Herndon D.R."/>
            <person name="Palmer G.H."/>
            <person name="Shkap V."/>
            <person name="Knowles D.P. Jr."/>
            <person name="Brayton K.A."/>
        </authorList>
    </citation>
    <scope>NUCLEOTIDE SEQUENCE [LARGE SCALE GENOMIC DNA]</scope>
    <source>
        <strain evidence="8 9">Israel</strain>
    </source>
</reference>
<dbReference type="PANTHER" id="PTHR21237:SF23">
    <property type="entry name" value="GRPE PROTEIN HOMOLOG, MITOCHONDRIAL"/>
    <property type="match status" value="1"/>
</dbReference>
<evidence type="ECO:0000256" key="3">
    <source>
        <dbReference type="ARBA" id="ARBA00023186"/>
    </source>
</evidence>
<dbReference type="GO" id="GO:0051082">
    <property type="term" value="F:unfolded protein binding"/>
    <property type="evidence" value="ECO:0007669"/>
    <property type="project" value="TreeGrafter"/>
</dbReference>
<feature type="region of interest" description="Disordered" evidence="7">
    <location>
        <begin position="1"/>
        <end position="54"/>
    </location>
</feature>
<dbReference type="GO" id="GO:0000774">
    <property type="term" value="F:adenyl-nucleotide exchange factor activity"/>
    <property type="evidence" value="ECO:0007669"/>
    <property type="project" value="InterPro"/>
</dbReference>
<dbReference type="InterPro" id="IPR013805">
    <property type="entry name" value="GrpE_CC"/>
</dbReference>
<dbReference type="GO" id="GO:0051087">
    <property type="term" value="F:protein-folding chaperone binding"/>
    <property type="evidence" value="ECO:0007669"/>
    <property type="project" value="InterPro"/>
</dbReference>
<keyword evidence="9" id="KW-1185">Reference proteome</keyword>
<comment type="subcellular location">
    <subcellularLocation>
        <location evidence="4">Cytoplasm</location>
    </subcellularLocation>
</comment>
<comment type="similarity">
    <text evidence="1 4 5">Belongs to the GrpE family.</text>
</comment>
<dbReference type="RefSeq" id="WP_012880235.1">
    <property type="nucleotide sequence ID" value="NC_013532.1"/>
</dbReference>
<evidence type="ECO:0000313" key="9">
    <source>
        <dbReference type="Proteomes" id="UP000000630"/>
    </source>
</evidence>
<evidence type="ECO:0000313" key="8">
    <source>
        <dbReference type="EMBL" id="ACZ48739.1"/>
    </source>
</evidence>
<proteinExistence type="inferred from homology"/>
<dbReference type="PANTHER" id="PTHR21237">
    <property type="entry name" value="GRPE PROTEIN"/>
    <property type="match status" value="1"/>
</dbReference>
<feature type="coiled-coil region" evidence="6">
    <location>
        <begin position="59"/>
        <end position="86"/>
    </location>
</feature>
<comment type="subunit">
    <text evidence="4">Homodimer.</text>
</comment>
<dbReference type="Proteomes" id="UP000000630">
    <property type="component" value="Chromosome"/>
</dbReference>
<dbReference type="InterPro" id="IPR009012">
    <property type="entry name" value="GrpE_head"/>
</dbReference>
<dbReference type="Gene3D" id="2.30.22.10">
    <property type="entry name" value="Head domain of nucleotide exchange factor GrpE"/>
    <property type="match status" value="1"/>
</dbReference>
<dbReference type="SUPFAM" id="SSF51064">
    <property type="entry name" value="Head domain of nucleotide exchange factor GrpE"/>
    <property type="match status" value="1"/>
</dbReference>
<evidence type="ECO:0000256" key="5">
    <source>
        <dbReference type="RuleBase" id="RU004478"/>
    </source>
</evidence>
<evidence type="ECO:0000256" key="7">
    <source>
        <dbReference type="SAM" id="MobiDB-lite"/>
    </source>
</evidence>
<dbReference type="HOGENOM" id="CLU_057217_6_2_5"/>
<dbReference type="OrthoDB" id="9789811at2"/>
<gene>
    <name evidence="4 8" type="primary">grpE</name>
    <name evidence="8" type="ordered locus">ACIS_00013</name>
</gene>
<evidence type="ECO:0000256" key="4">
    <source>
        <dbReference type="HAMAP-Rule" id="MF_01151"/>
    </source>
</evidence>
<dbReference type="Gene3D" id="3.90.20.20">
    <property type="match status" value="1"/>
</dbReference>
<dbReference type="CDD" id="cd00446">
    <property type="entry name" value="GrpE"/>
    <property type="match status" value="1"/>
</dbReference>
<name>D1AT61_ANACI</name>
<dbReference type="AlphaFoldDB" id="D1AT61"/>
<dbReference type="eggNOG" id="COG0576">
    <property type="taxonomic scope" value="Bacteria"/>
</dbReference>
<dbReference type="PRINTS" id="PR00773">
    <property type="entry name" value="GRPEPROTEIN"/>
</dbReference>
<dbReference type="HAMAP" id="MF_01151">
    <property type="entry name" value="GrpE"/>
    <property type="match status" value="1"/>
</dbReference>
<evidence type="ECO:0000256" key="6">
    <source>
        <dbReference type="SAM" id="Coils"/>
    </source>
</evidence>
<organism evidence="8 9">
    <name type="scientific">Anaplasma centrale (strain Israel)</name>
    <name type="common">Anaplasma marginale subsp. centrale (strain Israel)</name>
    <dbReference type="NCBI Taxonomy" id="574556"/>
    <lineage>
        <taxon>Bacteria</taxon>
        <taxon>Pseudomonadati</taxon>
        <taxon>Pseudomonadota</taxon>
        <taxon>Alphaproteobacteria</taxon>
        <taxon>Rickettsiales</taxon>
        <taxon>Anaplasmataceae</taxon>
        <taxon>Anaplasma</taxon>
    </lineage>
</organism>
<comment type="function">
    <text evidence="4">Participates actively in the response to hyperosmotic and heat shock by preventing the aggregation of stress-denatured proteins, in association with DnaK and GrpE. It is the nucleotide exchange factor for DnaK and may function as a thermosensor. Unfolded proteins bind initially to DnaJ; upon interaction with the DnaJ-bound protein, DnaK hydrolyzes its bound ATP, resulting in the formation of a stable complex. GrpE releases ADP from DnaK; ATP binding to DnaK triggers the release of the substrate protein, thus completing the reaction cycle. Several rounds of ATP-dependent interactions between DnaJ, DnaK and GrpE are required for fully efficient folding.</text>
</comment>
<dbReference type="GO" id="GO:0006457">
    <property type="term" value="P:protein folding"/>
    <property type="evidence" value="ECO:0007669"/>
    <property type="project" value="InterPro"/>
</dbReference>
<keyword evidence="6" id="KW-0175">Coiled coil</keyword>
<dbReference type="EMBL" id="CP001759">
    <property type="protein sequence ID" value="ACZ48739.1"/>
    <property type="molecule type" value="Genomic_DNA"/>
</dbReference>
<dbReference type="GO" id="GO:0005737">
    <property type="term" value="C:cytoplasm"/>
    <property type="evidence" value="ECO:0007669"/>
    <property type="project" value="UniProtKB-SubCell"/>
</dbReference>
<keyword evidence="4" id="KW-0963">Cytoplasm</keyword>
<keyword evidence="3 4" id="KW-0143">Chaperone</keyword>
<protein>
    <recommendedName>
        <fullName evidence="4">Protein GrpE</fullName>
    </recommendedName>
    <alternativeName>
        <fullName evidence="4">HSP-70 cofactor</fullName>
    </alternativeName>
</protein>